<sequence>MRKCPSSFRIKARNPKNDLIAGENILIITTFPGMQTVDLDTWEPRPATKQEYYDGVTILDALENLHYMSNYTPYFGYEGISPV</sequence>
<gene>
    <name evidence="1" type="ORF">S01H4_47240</name>
</gene>
<feature type="non-terminal residue" evidence="1">
    <location>
        <position position="83"/>
    </location>
</feature>
<proteinExistence type="predicted"/>
<dbReference type="InterPro" id="IPR038601">
    <property type="entry name" value="MttB-like_sf"/>
</dbReference>
<name>X1BR99_9ZZZZ</name>
<reference evidence="1" key="1">
    <citation type="journal article" date="2014" name="Front. Microbiol.">
        <title>High frequency of phylogenetically diverse reductive dehalogenase-homologous genes in deep subseafloor sedimentary metagenomes.</title>
        <authorList>
            <person name="Kawai M."/>
            <person name="Futagami T."/>
            <person name="Toyoda A."/>
            <person name="Takaki Y."/>
            <person name="Nishi S."/>
            <person name="Hori S."/>
            <person name="Arai W."/>
            <person name="Tsubouchi T."/>
            <person name="Morono Y."/>
            <person name="Uchiyama I."/>
            <person name="Ito T."/>
            <person name="Fujiyama A."/>
            <person name="Inagaki F."/>
            <person name="Takami H."/>
        </authorList>
    </citation>
    <scope>NUCLEOTIDE SEQUENCE</scope>
    <source>
        <strain evidence="1">Expedition CK06-06</strain>
    </source>
</reference>
<evidence type="ECO:0000313" key="1">
    <source>
        <dbReference type="EMBL" id="GAG97570.1"/>
    </source>
</evidence>
<dbReference type="Gene3D" id="3.20.20.480">
    <property type="entry name" value="Trimethylamine methyltransferase-like"/>
    <property type="match status" value="1"/>
</dbReference>
<comment type="caution">
    <text evidence="1">The sequence shown here is derived from an EMBL/GenBank/DDBJ whole genome shotgun (WGS) entry which is preliminary data.</text>
</comment>
<accession>X1BR99</accession>
<dbReference type="AlphaFoldDB" id="X1BR99"/>
<protein>
    <submittedName>
        <fullName evidence="1">Uncharacterized protein</fullName>
    </submittedName>
</protein>
<organism evidence="1">
    <name type="scientific">marine sediment metagenome</name>
    <dbReference type="NCBI Taxonomy" id="412755"/>
    <lineage>
        <taxon>unclassified sequences</taxon>
        <taxon>metagenomes</taxon>
        <taxon>ecological metagenomes</taxon>
    </lineage>
</organism>
<dbReference type="EMBL" id="BART01026493">
    <property type="protein sequence ID" value="GAG97570.1"/>
    <property type="molecule type" value="Genomic_DNA"/>
</dbReference>